<evidence type="ECO:0000313" key="2">
    <source>
        <dbReference type="EMBL" id="KAJ9614357.1"/>
    </source>
</evidence>
<dbReference type="Proteomes" id="UP001172673">
    <property type="component" value="Unassembled WGS sequence"/>
</dbReference>
<dbReference type="PANTHER" id="PTHR48229">
    <property type="entry name" value="CAIB/BAIF FAMILY ENZYME (AFU_ORTHOLOGUE AFUA_1G05360)-RELATED"/>
    <property type="match status" value="1"/>
</dbReference>
<reference evidence="2" key="1">
    <citation type="submission" date="2022-10" db="EMBL/GenBank/DDBJ databases">
        <title>Culturing micro-colonial fungi from biological soil crusts in the Mojave desert and describing Neophaeococcomyces mojavensis, and introducing the new genera and species Taxawa tesnikishii.</title>
        <authorList>
            <person name="Kurbessoian T."/>
            <person name="Stajich J.E."/>
        </authorList>
    </citation>
    <scope>NUCLEOTIDE SEQUENCE</scope>
    <source>
        <strain evidence="2">TK_41</strain>
    </source>
</reference>
<accession>A0AA38XIZ7</accession>
<dbReference type="Gene3D" id="3.40.50.10540">
    <property type="entry name" value="Crotonobetainyl-coa:carnitine coa-transferase, domain 1"/>
    <property type="match status" value="1"/>
</dbReference>
<evidence type="ECO:0008006" key="4">
    <source>
        <dbReference type="Google" id="ProtNLM"/>
    </source>
</evidence>
<comment type="caution">
    <text evidence="2">The sequence shown here is derived from an EMBL/GenBank/DDBJ whole genome shotgun (WGS) entry which is preliminary data.</text>
</comment>
<protein>
    <recommendedName>
        <fullName evidence="4">Alpha methylacyl-CoA racemase</fullName>
    </recommendedName>
</protein>
<proteinExistence type="inferred from homology"/>
<dbReference type="EMBL" id="JAPDRK010000003">
    <property type="protein sequence ID" value="KAJ9614357.1"/>
    <property type="molecule type" value="Genomic_DNA"/>
</dbReference>
<comment type="similarity">
    <text evidence="1">Belongs to the CoA-transferase III family.</text>
</comment>
<dbReference type="SUPFAM" id="SSF89796">
    <property type="entry name" value="CoA-transferase family III (CaiB/BaiF)"/>
    <property type="match status" value="2"/>
</dbReference>
<evidence type="ECO:0000256" key="1">
    <source>
        <dbReference type="ARBA" id="ARBA00008383"/>
    </source>
</evidence>
<dbReference type="PANTHER" id="PTHR48229:SF2">
    <property type="entry name" value="CAIB_BAIF FAMILY PROTEIN"/>
    <property type="match status" value="1"/>
</dbReference>
<keyword evidence="3" id="KW-1185">Reference proteome</keyword>
<dbReference type="InterPro" id="IPR052985">
    <property type="entry name" value="CoA-trans_III_biosynth/detox"/>
</dbReference>
<organism evidence="2 3">
    <name type="scientific">Cladophialophora chaetospira</name>
    <dbReference type="NCBI Taxonomy" id="386627"/>
    <lineage>
        <taxon>Eukaryota</taxon>
        <taxon>Fungi</taxon>
        <taxon>Dikarya</taxon>
        <taxon>Ascomycota</taxon>
        <taxon>Pezizomycotina</taxon>
        <taxon>Eurotiomycetes</taxon>
        <taxon>Chaetothyriomycetidae</taxon>
        <taxon>Chaetothyriales</taxon>
        <taxon>Herpotrichiellaceae</taxon>
        <taxon>Cladophialophora</taxon>
    </lineage>
</organism>
<dbReference type="InterPro" id="IPR023606">
    <property type="entry name" value="CoA-Trfase_III_dom_1_sf"/>
</dbReference>
<evidence type="ECO:0000313" key="3">
    <source>
        <dbReference type="Proteomes" id="UP001172673"/>
    </source>
</evidence>
<dbReference type="Pfam" id="PF02515">
    <property type="entry name" value="CoA_transf_3"/>
    <property type="match status" value="1"/>
</dbReference>
<name>A0AA38XIZ7_9EURO</name>
<dbReference type="InterPro" id="IPR003673">
    <property type="entry name" value="CoA-Trfase_fam_III"/>
</dbReference>
<gene>
    <name evidence="2" type="ORF">H2200_002493</name>
</gene>
<dbReference type="GO" id="GO:0003824">
    <property type="term" value="F:catalytic activity"/>
    <property type="evidence" value="ECO:0007669"/>
    <property type="project" value="InterPro"/>
</dbReference>
<sequence length="569" mass="64340">MPPYSVPAESKRVLKEGILDHPSHQDLPAECRHVFDLVKFEGHGEPRMAINWRFAESVCALKGLEAILLNVLLRRKYGLPYQEVVINTDHAQLFLMSCLIQEVGPSTPDSPVKPTELRELNAQYSQYFPSWDLHEQVSTLYRKAVTNIYRCRDGSMFHLHASLNPDPSLEAIGLPRDRPELVTNDDAWAPIISKMAEKDATEWDHILADEFRQACTKCFTPEEYARTEQGKAQAGIGLYQIHHHPDTSQRAGWWQSIEATSVRRPLAGLKVVDLTRIVAGPSISRGLAELGASVMRVTGPHIADFSGLHPDLNWGKWNCHLDLRQQEDRTKFRDLILGADVIVNGYRPGVLDKYGASFEDVFKLGKERGRGFIYVRECCFGWVGPWAHRAGWQPISDACSGVSMGFGKAIGLDNEAVTPVLPNSDYCTGIAGACATLQALMLQEQQGGSFLIDTALNYYNRWLVEQVGEYSPEIWHEVWTRNGRQVFRHFHNMNYTLPHYMKMFQKEGLFDLDFFELRETKALGLKIRTPKPVLRFPEGTVELGFNVGTRGNGVDQPYWPSDLSTEIVK</sequence>
<dbReference type="AlphaFoldDB" id="A0AA38XIZ7"/>